<evidence type="ECO:0000256" key="2">
    <source>
        <dbReference type="ARBA" id="ARBA00022448"/>
    </source>
</evidence>
<dbReference type="InterPro" id="IPR058649">
    <property type="entry name" value="CzcB_C"/>
</dbReference>
<name>A0A4R9G657_9LEPT</name>
<proteinExistence type="inferred from homology"/>
<dbReference type="PANTHER" id="PTHR30097">
    <property type="entry name" value="CATION EFFLUX SYSTEM PROTEIN CUSB"/>
    <property type="match status" value="1"/>
</dbReference>
<dbReference type="Pfam" id="PF25954">
    <property type="entry name" value="Beta-barrel_RND_2"/>
    <property type="match status" value="1"/>
</dbReference>
<dbReference type="GO" id="GO:0046686">
    <property type="term" value="P:response to cadmium ion"/>
    <property type="evidence" value="ECO:0007669"/>
    <property type="project" value="UniProtKB-KW"/>
</dbReference>
<keyword evidence="2" id="KW-0813">Transport</keyword>
<keyword evidence="9" id="KW-1185">Reference proteome</keyword>
<dbReference type="Gene3D" id="2.40.420.20">
    <property type="match status" value="1"/>
</dbReference>
<organism evidence="8 9">
    <name type="scientific">Leptospira fletcheri</name>
    <dbReference type="NCBI Taxonomy" id="2484981"/>
    <lineage>
        <taxon>Bacteria</taxon>
        <taxon>Pseudomonadati</taxon>
        <taxon>Spirochaetota</taxon>
        <taxon>Spirochaetia</taxon>
        <taxon>Leptospirales</taxon>
        <taxon>Leptospiraceae</taxon>
        <taxon>Leptospira</taxon>
    </lineage>
</organism>
<gene>
    <name evidence="8" type="ORF">EHO60_16765</name>
</gene>
<evidence type="ECO:0000256" key="4">
    <source>
        <dbReference type="ARBA" id="ARBA00043263"/>
    </source>
</evidence>
<dbReference type="AlphaFoldDB" id="A0A4R9G657"/>
<dbReference type="FunFam" id="2.40.30.170:FF:000010">
    <property type="entry name" value="Efflux RND transporter periplasmic adaptor subunit"/>
    <property type="match status" value="1"/>
</dbReference>
<comment type="similarity">
    <text evidence="1">Belongs to the membrane fusion protein (MFP) (TC 8.A.1) family.</text>
</comment>
<dbReference type="FunFam" id="2.40.420.20:FF:000006">
    <property type="entry name" value="RND family efflux transporter MFP subunit"/>
    <property type="match status" value="1"/>
</dbReference>
<accession>A0A4R9G657</accession>
<keyword evidence="4" id="KW-0105">Cadmium resistance</keyword>
<evidence type="ECO:0000259" key="6">
    <source>
        <dbReference type="Pfam" id="PF25954"/>
    </source>
</evidence>
<dbReference type="GO" id="GO:0060003">
    <property type="term" value="P:copper ion export"/>
    <property type="evidence" value="ECO:0007669"/>
    <property type="project" value="TreeGrafter"/>
</dbReference>
<evidence type="ECO:0000259" key="7">
    <source>
        <dbReference type="Pfam" id="PF25975"/>
    </source>
</evidence>
<evidence type="ECO:0000256" key="3">
    <source>
        <dbReference type="ARBA" id="ARBA00022833"/>
    </source>
</evidence>
<sequence length="333" mass="36419">MNIHLSSKSKFWLTLIVLAGIGSLAAAFLHRGAKKMVRPPGRPIVSEKGERVEFKDGSPGLQIIRSVTIGKEGDFVNVEAPARLIATTSPSVSGEGEPIILFESAELNDLYVGYIHSKNSLSRSRKALARIQDMFKHRVATEKDLVEAETNADNDAAELAEFEGKLRAVGLNPASLNRAGAKTAWIMCDVPESQLQNLNKGKKVKVKFSSFPNEEWVGVAQSLGDNVDPITRTVKVRIEIMNNGYKLKPGMYAVVKFPEETKGDTVVLPFNSVVTVEGKNYVFVEEAPGDFYRREVTLGISSRERVNVLEGLTKGDKVVVEGAILLKGLSFGF</sequence>
<dbReference type="Pfam" id="PF25975">
    <property type="entry name" value="CzcB_C"/>
    <property type="match status" value="1"/>
</dbReference>
<protein>
    <submittedName>
        <fullName evidence="8">HlyD family efflux transporter periplasmic adaptor subunit</fullName>
    </submittedName>
</protein>
<evidence type="ECO:0000256" key="5">
    <source>
        <dbReference type="ARBA" id="ARBA00058766"/>
    </source>
</evidence>
<evidence type="ECO:0000313" key="8">
    <source>
        <dbReference type="EMBL" id="TGK06237.1"/>
    </source>
</evidence>
<feature type="domain" description="CusB-like beta-barrel" evidence="6">
    <location>
        <begin position="184"/>
        <end position="258"/>
    </location>
</feature>
<reference evidence="8" key="1">
    <citation type="journal article" date="2019" name="PLoS Negl. Trop. Dis.">
        <title>Revisiting the worldwide diversity of Leptospira species in the environment.</title>
        <authorList>
            <person name="Vincent A.T."/>
            <person name="Schiettekatte O."/>
            <person name="Bourhy P."/>
            <person name="Veyrier F.J."/>
            <person name="Picardeau M."/>
        </authorList>
    </citation>
    <scope>NUCLEOTIDE SEQUENCE [LARGE SCALE GENOMIC DNA]</scope>
    <source>
        <strain evidence="8">SSW15</strain>
    </source>
</reference>
<evidence type="ECO:0000313" key="9">
    <source>
        <dbReference type="Proteomes" id="UP000298458"/>
    </source>
</evidence>
<feature type="domain" description="CzcB-like C-terminal circularly permuted SH3-like" evidence="7">
    <location>
        <begin position="267"/>
        <end position="327"/>
    </location>
</feature>
<dbReference type="InterPro" id="IPR051909">
    <property type="entry name" value="MFP_Cation_Efflux"/>
</dbReference>
<keyword evidence="3" id="KW-0862">Zinc</keyword>
<dbReference type="OrthoDB" id="9806939at2"/>
<dbReference type="InterPro" id="IPR058792">
    <property type="entry name" value="Beta-barrel_RND_2"/>
</dbReference>
<evidence type="ECO:0000256" key="1">
    <source>
        <dbReference type="ARBA" id="ARBA00009477"/>
    </source>
</evidence>
<comment type="function">
    <text evidence="5">CzcA and CzcB together would act in zinc efflux nearly as effectively as the complete czc efflux system (CzcABC). The CzcB protein is thought to funnel zinc cations to the CzcA transport protein.</text>
</comment>
<dbReference type="RefSeq" id="WP_135769365.1">
    <property type="nucleotide sequence ID" value="NZ_RQET01000014.1"/>
</dbReference>
<dbReference type="GO" id="GO:0030313">
    <property type="term" value="C:cell envelope"/>
    <property type="evidence" value="ECO:0007669"/>
    <property type="project" value="TreeGrafter"/>
</dbReference>
<dbReference type="Proteomes" id="UP000298458">
    <property type="component" value="Unassembled WGS sequence"/>
</dbReference>
<dbReference type="SUPFAM" id="SSF111369">
    <property type="entry name" value="HlyD-like secretion proteins"/>
    <property type="match status" value="1"/>
</dbReference>
<comment type="caution">
    <text evidence="8">The sequence shown here is derived from an EMBL/GenBank/DDBJ whole genome shotgun (WGS) entry which is preliminary data.</text>
</comment>
<dbReference type="GO" id="GO:0015679">
    <property type="term" value="P:plasma membrane copper ion transport"/>
    <property type="evidence" value="ECO:0007669"/>
    <property type="project" value="TreeGrafter"/>
</dbReference>
<dbReference type="Gene3D" id="2.40.30.170">
    <property type="match status" value="1"/>
</dbReference>
<dbReference type="EMBL" id="RQET01000014">
    <property type="protein sequence ID" value="TGK06237.1"/>
    <property type="molecule type" value="Genomic_DNA"/>
</dbReference>